<dbReference type="AlphaFoldDB" id="N9Q3J5"/>
<protein>
    <submittedName>
        <fullName evidence="1">Uncharacterized protein</fullName>
    </submittedName>
</protein>
<comment type="caution">
    <text evidence="1">The sequence shown here is derived from an EMBL/GenBank/DDBJ whole genome shotgun (WGS) entry which is preliminary data.</text>
</comment>
<dbReference type="HOGENOM" id="CLU_3354061_0_0_6"/>
<reference evidence="1 2" key="1">
    <citation type="submission" date="2013-02" db="EMBL/GenBank/DDBJ databases">
        <title>The Genome Sequence of Acinetobacter sp. NIPH 3623.</title>
        <authorList>
            <consortium name="The Broad Institute Genome Sequencing Platform"/>
            <consortium name="The Broad Institute Genome Sequencing Center for Infectious Disease"/>
            <person name="Cerqueira G."/>
            <person name="Feldgarden M."/>
            <person name="Courvalin P."/>
            <person name="Perichon B."/>
            <person name="Grillot-Courvalin C."/>
            <person name="Clermont D."/>
            <person name="Rocha E."/>
            <person name="Yoon E.-J."/>
            <person name="Nemec A."/>
            <person name="Walker B."/>
            <person name="Young S.K."/>
            <person name="Zeng Q."/>
            <person name="Gargeya S."/>
            <person name="Fitzgerald M."/>
            <person name="Haas B."/>
            <person name="Abouelleil A."/>
            <person name="Alvarado L."/>
            <person name="Arachchi H.M."/>
            <person name="Berlin A.M."/>
            <person name="Chapman S.B."/>
            <person name="Dewar J."/>
            <person name="Goldberg J."/>
            <person name="Griggs A."/>
            <person name="Gujja S."/>
            <person name="Hansen M."/>
            <person name="Howarth C."/>
            <person name="Imamovic A."/>
            <person name="Larimer J."/>
            <person name="McCowan C."/>
            <person name="Murphy C."/>
            <person name="Neiman D."/>
            <person name="Pearson M."/>
            <person name="Priest M."/>
            <person name="Roberts A."/>
            <person name="Saif S."/>
            <person name="Shea T."/>
            <person name="Sisk P."/>
            <person name="Sykes S."/>
            <person name="Wortman J."/>
            <person name="Nusbaum C."/>
            <person name="Birren B."/>
        </authorList>
    </citation>
    <scope>NUCLEOTIDE SEQUENCE [LARGE SCALE GENOMIC DNA]</scope>
    <source>
        <strain evidence="1 2">NIPH 3623</strain>
    </source>
</reference>
<proteinExistence type="predicted"/>
<organism evidence="1 2">
    <name type="scientific">Acinetobacter courvalinii</name>
    <dbReference type="NCBI Taxonomy" id="280147"/>
    <lineage>
        <taxon>Bacteria</taxon>
        <taxon>Pseudomonadati</taxon>
        <taxon>Pseudomonadota</taxon>
        <taxon>Gammaproteobacteria</taxon>
        <taxon>Moraxellales</taxon>
        <taxon>Moraxellaceae</taxon>
        <taxon>Acinetobacter</taxon>
    </lineage>
</organism>
<accession>N9Q3J5</accession>
<dbReference type="EMBL" id="APSA01000002">
    <property type="protein sequence ID" value="ENX40363.1"/>
    <property type="molecule type" value="Genomic_DNA"/>
</dbReference>
<gene>
    <name evidence="1" type="ORF">F888_00511</name>
</gene>
<keyword evidence="2" id="KW-1185">Reference proteome</keyword>
<evidence type="ECO:0000313" key="2">
    <source>
        <dbReference type="Proteomes" id="UP000013200"/>
    </source>
</evidence>
<dbReference type="Proteomes" id="UP000013200">
    <property type="component" value="Unassembled WGS sequence"/>
</dbReference>
<sequence length="36" mass="4316">MNANFILQIKADIIILPAHHKIEQMLYFMMKNQIMI</sequence>
<evidence type="ECO:0000313" key="1">
    <source>
        <dbReference type="EMBL" id="ENX40363.1"/>
    </source>
</evidence>
<dbReference type="STRING" id="1217698.F888_00511"/>
<name>N9Q3J5_9GAMM</name>